<reference evidence="3" key="1">
    <citation type="submission" date="2015-10" db="EMBL/GenBank/DDBJ databases">
        <authorList>
            <person name="Regsiter A."/>
            <person name="william w."/>
        </authorList>
    </citation>
    <scope>NUCLEOTIDE SEQUENCE</scope>
    <source>
        <strain evidence="3">Montdore</strain>
    </source>
</reference>
<dbReference type="Proteomes" id="UP001412239">
    <property type="component" value="Unassembled WGS sequence"/>
</dbReference>
<keyword evidence="4" id="KW-1185">Reference proteome</keyword>
<proteinExistence type="predicted"/>
<feature type="domain" description="Myb/SANT-like" evidence="2">
    <location>
        <begin position="13"/>
        <end position="111"/>
    </location>
</feature>
<dbReference type="Pfam" id="PF12776">
    <property type="entry name" value="Myb_DNA-bind_3"/>
    <property type="match status" value="1"/>
</dbReference>
<sequence>MEASSSSRKPIARWDSAGDRLLITELLHHIRKGERINNKFSPEVWAQIAAQVNKPSIGTGIRPLTLAQVKNRYFVMKKGWKDFTALLKNDGFHWDRERGRVDAEKEVWAKYIRVHPKARVFKQKPLENYEDLCEIFGDAEQTTSVRSSRRGRRAGGQEYGEDDDEEDEGEEAEAEGNGERGSSAEKTLTNTLTYQDSPTPGNSPAQENDK</sequence>
<evidence type="ECO:0000259" key="2">
    <source>
        <dbReference type="Pfam" id="PF12776"/>
    </source>
</evidence>
<feature type="compositionally biased region" description="Polar residues" evidence="1">
    <location>
        <begin position="186"/>
        <end position="210"/>
    </location>
</feature>
<accession>A0A292PTA6</accession>
<name>A0A292PTA6_9PEZI</name>
<evidence type="ECO:0000313" key="3">
    <source>
        <dbReference type="EMBL" id="CUS10354.1"/>
    </source>
</evidence>
<feature type="region of interest" description="Disordered" evidence="1">
    <location>
        <begin position="141"/>
        <end position="210"/>
    </location>
</feature>
<evidence type="ECO:0000313" key="4">
    <source>
        <dbReference type="Proteomes" id="UP001412239"/>
    </source>
</evidence>
<dbReference type="InterPro" id="IPR024752">
    <property type="entry name" value="Myb/SANT-like_dom"/>
</dbReference>
<dbReference type="EMBL" id="LN891049">
    <property type="protein sequence ID" value="CUS10354.1"/>
    <property type="molecule type" value="Genomic_DNA"/>
</dbReference>
<organism evidence="3 4">
    <name type="scientific">Tuber aestivum</name>
    <name type="common">summer truffle</name>
    <dbReference type="NCBI Taxonomy" id="59557"/>
    <lineage>
        <taxon>Eukaryota</taxon>
        <taxon>Fungi</taxon>
        <taxon>Dikarya</taxon>
        <taxon>Ascomycota</taxon>
        <taxon>Pezizomycotina</taxon>
        <taxon>Pezizomycetes</taxon>
        <taxon>Pezizales</taxon>
        <taxon>Tuberaceae</taxon>
        <taxon>Tuber</taxon>
    </lineage>
</organism>
<dbReference type="PANTHER" id="PTHR46929">
    <property type="entry name" value="EXPRESSED PROTEIN"/>
    <property type="match status" value="1"/>
</dbReference>
<protein>
    <recommendedName>
        <fullName evidence="2">Myb/SANT-like domain-containing protein</fullName>
    </recommendedName>
</protein>
<dbReference type="AlphaFoldDB" id="A0A292PTA6"/>
<evidence type="ECO:0000256" key="1">
    <source>
        <dbReference type="SAM" id="MobiDB-lite"/>
    </source>
</evidence>
<gene>
    <name evidence="3" type="ORF">GSTUAT00005536001</name>
</gene>
<feature type="compositionally biased region" description="Acidic residues" evidence="1">
    <location>
        <begin position="159"/>
        <end position="176"/>
    </location>
</feature>
<dbReference type="PANTHER" id="PTHR46929:SF3">
    <property type="entry name" value="MYB_SANT-LIKE DOMAIN-CONTAINING PROTEIN"/>
    <property type="match status" value="1"/>
</dbReference>